<dbReference type="RefSeq" id="XP_004036456.1">
    <property type="nucleotide sequence ID" value="XM_004036408.1"/>
</dbReference>
<dbReference type="NCBIfam" id="TIGR04539">
    <property type="entry name" value="tRNA_cyclodipep"/>
    <property type="match status" value="1"/>
</dbReference>
<organism evidence="2 3">
    <name type="scientific">Ichthyophthirius multifiliis</name>
    <name type="common">White spot disease agent</name>
    <name type="synonym">Ich</name>
    <dbReference type="NCBI Taxonomy" id="5932"/>
    <lineage>
        <taxon>Eukaryota</taxon>
        <taxon>Sar</taxon>
        <taxon>Alveolata</taxon>
        <taxon>Ciliophora</taxon>
        <taxon>Intramacronucleata</taxon>
        <taxon>Oligohymenophorea</taxon>
        <taxon>Hymenostomatida</taxon>
        <taxon>Ophryoglenina</taxon>
        <taxon>Ichthyophthirius</taxon>
    </lineage>
</organism>
<evidence type="ECO:0000313" key="2">
    <source>
        <dbReference type="EMBL" id="EGR32470.1"/>
    </source>
</evidence>
<evidence type="ECO:0000256" key="1">
    <source>
        <dbReference type="ARBA" id="ARBA00022679"/>
    </source>
</evidence>
<dbReference type="InParanoid" id="G0QQN8"/>
<keyword evidence="1" id="KW-0808">Transferase</keyword>
<dbReference type="Pfam" id="PF16715">
    <property type="entry name" value="CDPS"/>
    <property type="match status" value="1"/>
</dbReference>
<dbReference type="EMBL" id="GL983662">
    <property type="protein sequence ID" value="EGR32470.1"/>
    <property type="molecule type" value="Genomic_DNA"/>
</dbReference>
<dbReference type="InterPro" id="IPR038622">
    <property type="entry name" value="CDPS_sf"/>
</dbReference>
<dbReference type="AlphaFoldDB" id="G0QQN8"/>
<keyword evidence="3" id="KW-1185">Reference proteome</keyword>
<protein>
    <submittedName>
        <fullName evidence="2">Uncharacterized protein</fullName>
    </submittedName>
</protein>
<dbReference type="GeneID" id="14908632"/>
<proteinExistence type="predicted"/>
<dbReference type="Gene3D" id="3.40.50.11710">
    <property type="entry name" value="Cyclodipeptide synthase"/>
    <property type="match status" value="1"/>
</dbReference>
<sequence>MEENYQIQLQDLKIDSLETIQSKIDNHALKAFNQKEHIIIGISPANGYFTYEIIEKLTTWALSEFNKVTFIDPSDIYRYTLNARESPGVDSQIEKATKQFQKKVKQALKVYLNISQMEEMDKIYDEIKLLGTKMEFCFGIQCFIRSEVFIV</sequence>
<evidence type="ECO:0000313" key="3">
    <source>
        <dbReference type="Proteomes" id="UP000008983"/>
    </source>
</evidence>
<dbReference type="GO" id="GO:0016755">
    <property type="term" value="F:aminoacyltransferase activity"/>
    <property type="evidence" value="ECO:0007669"/>
    <property type="project" value="InterPro"/>
</dbReference>
<name>G0QQN8_ICHMU</name>
<dbReference type="InterPro" id="IPR030903">
    <property type="entry name" value="CDPS"/>
</dbReference>
<dbReference type="Proteomes" id="UP000008983">
    <property type="component" value="Unassembled WGS sequence"/>
</dbReference>
<reference evidence="2 3" key="1">
    <citation type="submission" date="2011-07" db="EMBL/GenBank/DDBJ databases">
        <authorList>
            <person name="Coyne R."/>
            <person name="Brami D."/>
            <person name="Johnson J."/>
            <person name="Hostetler J."/>
            <person name="Hannick L."/>
            <person name="Clark T."/>
            <person name="Cassidy-Hanley D."/>
            <person name="Inman J."/>
        </authorList>
    </citation>
    <scope>NUCLEOTIDE SEQUENCE [LARGE SCALE GENOMIC DNA]</scope>
    <source>
        <strain evidence="2 3">G5</strain>
    </source>
</reference>
<gene>
    <name evidence="2" type="ORF">IMG5_081850</name>
</gene>
<accession>G0QQN8</accession>